<dbReference type="InParanoid" id="A0A1B1AGW6"/>
<evidence type="ECO:0000313" key="2">
    <source>
        <dbReference type="Proteomes" id="UP000092498"/>
    </source>
</evidence>
<dbReference type="Proteomes" id="UP000092498">
    <property type="component" value="Chromosome"/>
</dbReference>
<accession>A0A1B1AGW6</accession>
<dbReference type="OrthoDB" id="7474116at2"/>
<dbReference type="STRING" id="1759059.ATE48_07655"/>
<dbReference type="EMBL" id="CP013244">
    <property type="protein sequence ID" value="ANP45806.1"/>
    <property type="molecule type" value="Genomic_DNA"/>
</dbReference>
<protein>
    <recommendedName>
        <fullName evidence="3">DUF1508 domain-containing protein</fullName>
    </recommendedName>
</protein>
<keyword evidence="2" id="KW-1185">Reference proteome</keyword>
<sequence>MTGPRSTLLITFRHGIWRVWLDGKFFGDYRAKSQAMEAAKSAQSAMATIGRIAEIADKTQSP</sequence>
<organism evidence="1 2">
    <name type="scientific">Candidatus Viadribacter manganicus</name>
    <dbReference type="NCBI Taxonomy" id="1759059"/>
    <lineage>
        <taxon>Bacteria</taxon>
        <taxon>Pseudomonadati</taxon>
        <taxon>Pseudomonadota</taxon>
        <taxon>Alphaproteobacteria</taxon>
        <taxon>Hyphomonadales</taxon>
        <taxon>Hyphomonadaceae</taxon>
        <taxon>Candidatus Viadribacter</taxon>
    </lineage>
</organism>
<gene>
    <name evidence="1" type="ORF">ATE48_07655</name>
</gene>
<dbReference type="KEGG" id="cbot:ATE48_07655"/>
<evidence type="ECO:0008006" key="3">
    <source>
        <dbReference type="Google" id="ProtNLM"/>
    </source>
</evidence>
<reference evidence="1 2" key="1">
    <citation type="submission" date="2015-11" db="EMBL/GenBank/DDBJ databases">
        <title>Whole-Genome Sequence of Candidatus Oderbacter manganicum from the National Park Lower Oder Valley, Germany.</title>
        <authorList>
            <person name="Braun B."/>
            <person name="Liere K."/>
            <person name="Szewzyk U."/>
        </authorList>
    </citation>
    <scope>NUCLEOTIDE SEQUENCE [LARGE SCALE GENOMIC DNA]</scope>
    <source>
        <strain evidence="1 2">OTSz_A_272</strain>
    </source>
</reference>
<dbReference type="AlphaFoldDB" id="A0A1B1AGW6"/>
<dbReference type="RefSeq" id="WP_066769750.1">
    <property type="nucleotide sequence ID" value="NZ_CP013244.1"/>
</dbReference>
<name>A0A1B1AGW6_9PROT</name>
<evidence type="ECO:0000313" key="1">
    <source>
        <dbReference type="EMBL" id="ANP45806.1"/>
    </source>
</evidence>
<proteinExistence type="predicted"/>